<dbReference type="GO" id="GO:0030424">
    <property type="term" value="C:axon"/>
    <property type="evidence" value="ECO:0007669"/>
    <property type="project" value="TreeGrafter"/>
</dbReference>
<dbReference type="Proteomes" id="UP000479000">
    <property type="component" value="Unassembled WGS sequence"/>
</dbReference>
<evidence type="ECO:0000259" key="2">
    <source>
        <dbReference type="PROSITE" id="PS50835"/>
    </source>
</evidence>
<protein>
    <recommendedName>
        <fullName evidence="2">Ig-like domain-containing protein</fullName>
    </recommendedName>
</protein>
<dbReference type="InterPro" id="IPR003599">
    <property type="entry name" value="Ig_sub"/>
</dbReference>
<proteinExistence type="predicted"/>
<dbReference type="EMBL" id="CADCXU010011978">
    <property type="protein sequence ID" value="CAB0002223.1"/>
    <property type="molecule type" value="Genomic_DNA"/>
</dbReference>
<dbReference type="SUPFAM" id="SSF48726">
    <property type="entry name" value="Immunoglobulin"/>
    <property type="match status" value="2"/>
</dbReference>
<dbReference type="InterPro" id="IPR003598">
    <property type="entry name" value="Ig_sub2"/>
</dbReference>
<dbReference type="GO" id="GO:0005886">
    <property type="term" value="C:plasma membrane"/>
    <property type="evidence" value="ECO:0007669"/>
    <property type="project" value="TreeGrafter"/>
</dbReference>
<dbReference type="PROSITE" id="PS50835">
    <property type="entry name" value="IG_LIKE"/>
    <property type="match status" value="1"/>
</dbReference>
<evidence type="ECO:0000256" key="1">
    <source>
        <dbReference type="ARBA" id="ARBA00023319"/>
    </source>
</evidence>
<dbReference type="InterPro" id="IPR013783">
    <property type="entry name" value="Ig-like_fold"/>
</dbReference>
<dbReference type="GO" id="GO:0007156">
    <property type="term" value="P:homophilic cell adhesion via plasma membrane adhesion molecules"/>
    <property type="evidence" value="ECO:0007669"/>
    <property type="project" value="TreeGrafter"/>
</dbReference>
<keyword evidence="1" id="KW-0393">Immunoglobulin domain</keyword>
<dbReference type="PANTHER" id="PTHR10075:SF100">
    <property type="entry name" value="FASCICLIN-2"/>
    <property type="match status" value="1"/>
</dbReference>
<dbReference type="SMART" id="SM00408">
    <property type="entry name" value="IGc2"/>
    <property type="match status" value="2"/>
</dbReference>
<evidence type="ECO:0000313" key="3">
    <source>
        <dbReference type="EMBL" id="CAB0002223.1"/>
    </source>
</evidence>
<dbReference type="InterPro" id="IPR036179">
    <property type="entry name" value="Ig-like_dom_sf"/>
</dbReference>
<dbReference type="SMART" id="SM00409">
    <property type="entry name" value="IG"/>
    <property type="match status" value="2"/>
</dbReference>
<gene>
    <name evidence="3" type="ORF">NTEN_LOCUS8010</name>
</gene>
<keyword evidence="4" id="KW-1185">Reference proteome</keyword>
<dbReference type="GO" id="GO:0070593">
    <property type="term" value="P:dendrite self-avoidance"/>
    <property type="evidence" value="ECO:0007669"/>
    <property type="project" value="TreeGrafter"/>
</dbReference>
<name>A0A6H5GGN6_9HEMI</name>
<dbReference type="InterPro" id="IPR013098">
    <property type="entry name" value="Ig_I-set"/>
</dbReference>
<sequence>MFEAQNRLRWREFARNSPSVPIMVNPENFRSKMLNIPSDGTVTIHPPTTSVKNIRKTAAPGKNTLWFHLMGGYESTPVIAGPRKRILGPVLAIEAVTEEDAGMYKCSASNSAGEASADIRLHVATPLAVEISPQVSTVRLGATAEFRCSVSQGSGAHLVTCPTWLDIVQHVLIWSDMFQYCLMLPDMVQFKNGRVLPGRSNGELLVLNGITREDQGMYQCVVRRAEGDTAQASAELQLGAFSELLMLEKIQKRVPGWPEDTFIACRIHGT</sequence>
<dbReference type="OrthoDB" id="152385at2759"/>
<dbReference type="InterPro" id="IPR007110">
    <property type="entry name" value="Ig-like_dom"/>
</dbReference>
<dbReference type="Gene3D" id="2.60.40.10">
    <property type="entry name" value="Immunoglobulins"/>
    <property type="match status" value="2"/>
</dbReference>
<feature type="domain" description="Ig-like" evidence="2">
    <location>
        <begin position="126"/>
        <end position="237"/>
    </location>
</feature>
<evidence type="ECO:0000313" key="4">
    <source>
        <dbReference type="Proteomes" id="UP000479000"/>
    </source>
</evidence>
<reference evidence="3 4" key="1">
    <citation type="submission" date="2020-02" db="EMBL/GenBank/DDBJ databases">
        <authorList>
            <person name="Ferguson B K."/>
        </authorList>
    </citation>
    <scope>NUCLEOTIDE SEQUENCE [LARGE SCALE GENOMIC DNA]</scope>
</reference>
<accession>A0A6H5GGN6</accession>
<organism evidence="3 4">
    <name type="scientific">Nesidiocoris tenuis</name>
    <dbReference type="NCBI Taxonomy" id="355587"/>
    <lineage>
        <taxon>Eukaryota</taxon>
        <taxon>Metazoa</taxon>
        <taxon>Ecdysozoa</taxon>
        <taxon>Arthropoda</taxon>
        <taxon>Hexapoda</taxon>
        <taxon>Insecta</taxon>
        <taxon>Pterygota</taxon>
        <taxon>Neoptera</taxon>
        <taxon>Paraneoptera</taxon>
        <taxon>Hemiptera</taxon>
        <taxon>Heteroptera</taxon>
        <taxon>Panheteroptera</taxon>
        <taxon>Cimicomorpha</taxon>
        <taxon>Miridae</taxon>
        <taxon>Dicyphina</taxon>
        <taxon>Nesidiocoris</taxon>
    </lineage>
</organism>
<dbReference type="PANTHER" id="PTHR10075">
    <property type="entry name" value="BASIGIN RELATED"/>
    <property type="match status" value="1"/>
</dbReference>
<dbReference type="GO" id="GO:0007411">
    <property type="term" value="P:axon guidance"/>
    <property type="evidence" value="ECO:0007669"/>
    <property type="project" value="TreeGrafter"/>
</dbReference>
<dbReference type="AlphaFoldDB" id="A0A6H5GGN6"/>
<dbReference type="GO" id="GO:0098632">
    <property type="term" value="F:cell-cell adhesion mediator activity"/>
    <property type="evidence" value="ECO:0007669"/>
    <property type="project" value="TreeGrafter"/>
</dbReference>
<dbReference type="Pfam" id="PF07679">
    <property type="entry name" value="I-set"/>
    <property type="match status" value="1"/>
</dbReference>
<feature type="non-terminal residue" evidence="3">
    <location>
        <position position="270"/>
    </location>
</feature>